<evidence type="ECO:0000256" key="2">
    <source>
        <dbReference type="ARBA" id="ARBA00022642"/>
    </source>
</evidence>
<dbReference type="Gene3D" id="3.40.50.850">
    <property type="entry name" value="Isochorismatase-like"/>
    <property type="match status" value="1"/>
</dbReference>
<evidence type="ECO:0000256" key="3">
    <source>
        <dbReference type="ARBA" id="ARBA00022723"/>
    </source>
</evidence>
<dbReference type="OrthoDB" id="1739143at2759"/>
<dbReference type="PANTHER" id="PTHR11080:SF2">
    <property type="entry name" value="LD05707P"/>
    <property type="match status" value="1"/>
</dbReference>
<dbReference type="GO" id="GO:0019363">
    <property type="term" value="P:pyridine nucleotide biosynthetic process"/>
    <property type="evidence" value="ECO:0007669"/>
    <property type="project" value="UniProtKB-KW"/>
</dbReference>
<evidence type="ECO:0000256" key="6">
    <source>
        <dbReference type="ARBA" id="ARBA00039017"/>
    </source>
</evidence>
<dbReference type="InterPro" id="IPR036380">
    <property type="entry name" value="Isochorismatase-like_sf"/>
</dbReference>
<protein>
    <recommendedName>
        <fullName evidence="6">nicotinamidase</fullName>
        <ecNumber evidence="6">3.5.1.19</ecNumber>
    </recommendedName>
    <alternativeName>
        <fullName evidence="7">Nicotinamide deamidase</fullName>
    </alternativeName>
</protein>
<dbReference type="SUPFAM" id="SSF52499">
    <property type="entry name" value="Isochorismatase-like hydrolases"/>
    <property type="match status" value="1"/>
</dbReference>
<dbReference type="Pfam" id="PF00857">
    <property type="entry name" value="Isochorismatase"/>
    <property type="match status" value="1"/>
</dbReference>
<dbReference type="KEGG" id="fcy:FRACYDRAFT_264699"/>
<dbReference type="InterPro" id="IPR000868">
    <property type="entry name" value="Isochorismatase-like_dom"/>
</dbReference>
<dbReference type="InterPro" id="IPR052347">
    <property type="entry name" value="Isochorismatase_Nicotinamidase"/>
</dbReference>
<feature type="domain" description="Isochorismatase-like" evidence="9">
    <location>
        <begin position="75"/>
        <end position="155"/>
    </location>
</feature>
<evidence type="ECO:0000256" key="5">
    <source>
        <dbReference type="ARBA" id="ARBA00037900"/>
    </source>
</evidence>
<dbReference type="EC" id="3.5.1.19" evidence="6"/>
<evidence type="ECO:0000256" key="7">
    <source>
        <dbReference type="ARBA" id="ARBA00043224"/>
    </source>
</evidence>
<keyword evidence="3" id="KW-0479">Metal-binding</keyword>
<dbReference type="EMBL" id="KV784381">
    <property type="protein sequence ID" value="OEU08393.1"/>
    <property type="molecule type" value="Genomic_DNA"/>
</dbReference>
<comment type="similarity">
    <text evidence="1">Belongs to the isochorismatase family.</text>
</comment>
<keyword evidence="11" id="KW-1185">Reference proteome</keyword>
<dbReference type="PANTHER" id="PTHR11080">
    <property type="entry name" value="PYRAZINAMIDASE/NICOTINAMIDASE"/>
    <property type="match status" value="1"/>
</dbReference>
<organism evidence="10 11">
    <name type="scientific">Fragilariopsis cylindrus CCMP1102</name>
    <dbReference type="NCBI Taxonomy" id="635003"/>
    <lineage>
        <taxon>Eukaryota</taxon>
        <taxon>Sar</taxon>
        <taxon>Stramenopiles</taxon>
        <taxon>Ochrophyta</taxon>
        <taxon>Bacillariophyta</taxon>
        <taxon>Bacillariophyceae</taxon>
        <taxon>Bacillariophycidae</taxon>
        <taxon>Bacillariales</taxon>
        <taxon>Bacillariaceae</taxon>
        <taxon>Fragilariopsis</taxon>
    </lineage>
</organism>
<dbReference type="GO" id="GO:0046872">
    <property type="term" value="F:metal ion binding"/>
    <property type="evidence" value="ECO:0007669"/>
    <property type="project" value="UniProtKB-KW"/>
</dbReference>
<reference evidence="10 11" key="1">
    <citation type="submission" date="2016-09" db="EMBL/GenBank/DDBJ databases">
        <title>Extensive genetic diversity and differential bi-allelic expression allows diatom success in the polar Southern Ocean.</title>
        <authorList>
            <consortium name="DOE Joint Genome Institute"/>
            <person name="Mock T."/>
            <person name="Otillar R.P."/>
            <person name="Strauss J."/>
            <person name="Dupont C."/>
            <person name="Frickenhaus S."/>
            <person name="Maumus F."/>
            <person name="Mcmullan M."/>
            <person name="Sanges R."/>
            <person name="Schmutz J."/>
            <person name="Toseland A."/>
            <person name="Valas R."/>
            <person name="Veluchamy A."/>
            <person name="Ward B.J."/>
            <person name="Allen A."/>
            <person name="Barry K."/>
            <person name="Falciatore A."/>
            <person name="Ferrante M."/>
            <person name="Fortunato A.E."/>
            <person name="Gloeckner G."/>
            <person name="Gruber A."/>
            <person name="Hipkin R."/>
            <person name="Janech M."/>
            <person name="Kroth P."/>
            <person name="Leese F."/>
            <person name="Lindquist E."/>
            <person name="Lyon B.R."/>
            <person name="Martin J."/>
            <person name="Mayer C."/>
            <person name="Parker M."/>
            <person name="Quesneville H."/>
            <person name="Raymond J."/>
            <person name="Uhlig C."/>
            <person name="Valentin K.U."/>
            <person name="Worden A.Z."/>
            <person name="Armbrust E.V."/>
            <person name="Bowler C."/>
            <person name="Green B."/>
            <person name="Moulton V."/>
            <person name="Van Oosterhout C."/>
            <person name="Grigoriev I."/>
        </authorList>
    </citation>
    <scope>NUCLEOTIDE SEQUENCE [LARGE SCALE GENOMIC DNA]</scope>
    <source>
        <strain evidence="10 11">CCMP1102</strain>
    </source>
</reference>
<evidence type="ECO:0000256" key="8">
    <source>
        <dbReference type="SAM" id="MobiDB-lite"/>
    </source>
</evidence>
<dbReference type="Proteomes" id="UP000095751">
    <property type="component" value="Unassembled WGS sequence"/>
</dbReference>
<dbReference type="AlphaFoldDB" id="A0A1E7ES54"/>
<dbReference type="InParanoid" id="A0A1E7ES54"/>
<feature type="compositionally biased region" description="Low complexity" evidence="8">
    <location>
        <begin position="50"/>
        <end position="59"/>
    </location>
</feature>
<sequence length="388" mass="42351">MSATTGDRSASNNNSTTFLDEYQKLLVSVGGNCGDEAVTDGDDGGGGGDSSSSPISSPIGITTISTTDITSSDTLLIVDVQHDFLPGGTFGVEEGFSILDGVCDLISKFDSAGGTIIATRDYHPRDHCSFTTQGGPFPCHCIQGTNGSFLHENIVTALQPLLADDEKSKRTHVVYKAFTKDIDSFGAFQYTDDTFHPHTLVRGSSEEDTKSEIENINKYDQSTEDENDQFLKGDGWERRLSHNTDHCSLEWTGGYTLYSSNLMEDANAPPDVMSIFEKRPIGDLLPKITSKTGDDDEDDDDNNNGTSIGRLFVCGLAYDYCVIDSTVNFCRYKEKNNITTGGKCFIIQDLTRAAHIPGVGQFGSGFLTDPKIMYDKLQKNNIELMQFE</sequence>
<evidence type="ECO:0000256" key="1">
    <source>
        <dbReference type="ARBA" id="ARBA00006336"/>
    </source>
</evidence>
<evidence type="ECO:0000259" key="9">
    <source>
        <dbReference type="Pfam" id="PF00857"/>
    </source>
</evidence>
<dbReference type="GO" id="GO:0008936">
    <property type="term" value="F:nicotinamidase activity"/>
    <property type="evidence" value="ECO:0007669"/>
    <property type="project" value="UniProtKB-EC"/>
</dbReference>
<name>A0A1E7ES54_9STRA</name>
<evidence type="ECO:0000313" key="11">
    <source>
        <dbReference type="Proteomes" id="UP000095751"/>
    </source>
</evidence>
<feature type="region of interest" description="Disordered" evidence="8">
    <location>
        <begin position="33"/>
        <end position="59"/>
    </location>
</feature>
<keyword evidence="2" id="KW-0662">Pyridine nucleotide biosynthesis</keyword>
<proteinExistence type="inferred from homology"/>
<keyword evidence="4" id="KW-0378">Hydrolase</keyword>
<gene>
    <name evidence="10" type="ORF">FRACYDRAFT_264699</name>
</gene>
<evidence type="ECO:0000256" key="4">
    <source>
        <dbReference type="ARBA" id="ARBA00022801"/>
    </source>
</evidence>
<accession>A0A1E7ES54</accession>
<evidence type="ECO:0000313" key="10">
    <source>
        <dbReference type="EMBL" id="OEU08393.1"/>
    </source>
</evidence>
<comment type="pathway">
    <text evidence="5">Cofactor biosynthesis; nicotinate biosynthesis; nicotinate from nicotinamide: step 1/1.</text>
</comment>